<dbReference type="EMBL" id="BAUT01000011">
    <property type="protein sequence ID" value="GAE25545.1"/>
    <property type="molecule type" value="Genomic_DNA"/>
</dbReference>
<feature type="transmembrane region" description="Helical" evidence="1">
    <location>
        <begin position="159"/>
        <end position="177"/>
    </location>
</feature>
<evidence type="ECO:0000256" key="1">
    <source>
        <dbReference type="SAM" id="Phobius"/>
    </source>
</evidence>
<dbReference type="OrthoDB" id="3242785at2"/>
<dbReference type="RefSeq" id="WP_034744120.1">
    <property type="nucleotide sequence ID" value="NZ_BAUT01000011.1"/>
</dbReference>
<organism evidence="2 3">
    <name type="scientific">Halalkalibacter wakoensis JCM 9140</name>
    <dbReference type="NCBI Taxonomy" id="1236970"/>
    <lineage>
        <taxon>Bacteria</taxon>
        <taxon>Bacillati</taxon>
        <taxon>Bacillota</taxon>
        <taxon>Bacilli</taxon>
        <taxon>Bacillales</taxon>
        <taxon>Bacillaceae</taxon>
        <taxon>Halalkalibacter</taxon>
    </lineage>
</organism>
<keyword evidence="1" id="KW-1133">Transmembrane helix</keyword>
<keyword evidence="1" id="KW-0472">Membrane</keyword>
<protein>
    <submittedName>
        <fullName evidence="2">Uncharacterized protein</fullName>
    </submittedName>
</protein>
<evidence type="ECO:0000313" key="2">
    <source>
        <dbReference type="EMBL" id="GAE25545.1"/>
    </source>
</evidence>
<proteinExistence type="predicted"/>
<accession>W4Q0T0</accession>
<comment type="caution">
    <text evidence="2">The sequence shown here is derived from an EMBL/GenBank/DDBJ whole genome shotgun (WGS) entry which is preliminary data.</text>
</comment>
<dbReference type="InterPro" id="IPR053824">
    <property type="entry name" value="DUF7010"/>
</dbReference>
<dbReference type="Proteomes" id="UP000018890">
    <property type="component" value="Unassembled WGS sequence"/>
</dbReference>
<keyword evidence="3" id="KW-1185">Reference proteome</keyword>
<feature type="transmembrane region" description="Helical" evidence="1">
    <location>
        <begin position="21"/>
        <end position="44"/>
    </location>
</feature>
<gene>
    <name evidence="2" type="ORF">JCM9140_1545</name>
</gene>
<evidence type="ECO:0000313" key="3">
    <source>
        <dbReference type="Proteomes" id="UP000018890"/>
    </source>
</evidence>
<name>W4Q0T0_9BACI</name>
<feature type="transmembrane region" description="Helical" evidence="1">
    <location>
        <begin position="50"/>
        <end position="71"/>
    </location>
</feature>
<sequence length="186" mass="21348">MNEGNVDLLQIRRELSIKGKNGIGFILAAAAIWTIITIIFALPIETHAKNILMLFTTGLLFPLAVVTSKLLKADWRFENNPLANLATHLNVAQIMYFPILFWAIAYSPNEAVLFFAIIVGAHFFPYGWFYHTKAFYFMAPVISALMILIWSFVQPEQLWLIPLSMVLLLLLLALWLYNDYKRKVKL</sequence>
<dbReference type="STRING" id="1236970.JCM9140_1545"/>
<reference evidence="2" key="1">
    <citation type="journal article" date="2014" name="Genome Announc.">
        <title>Draft Genome Sequences of Three Alkaliphilic Bacillus Strains, Bacillus wakoensis JCM 9140T, Bacillus akibai JCM 9157T, and Bacillus hemicellulosilyticus JCM 9152T.</title>
        <authorList>
            <person name="Yuki M."/>
            <person name="Oshima K."/>
            <person name="Suda W."/>
            <person name="Oshida Y."/>
            <person name="Kitamura K."/>
            <person name="Iida T."/>
            <person name="Hattori M."/>
            <person name="Ohkuma M."/>
        </authorList>
    </citation>
    <scope>NUCLEOTIDE SEQUENCE [LARGE SCALE GENOMIC DNA]</scope>
    <source>
        <strain evidence="2">JCM 9140</strain>
    </source>
</reference>
<keyword evidence="1" id="KW-0812">Transmembrane</keyword>
<feature type="transmembrane region" description="Helical" evidence="1">
    <location>
        <begin position="134"/>
        <end position="153"/>
    </location>
</feature>
<dbReference type="AlphaFoldDB" id="W4Q0T0"/>
<feature type="transmembrane region" description="Helical" evidence="1">
    <location>
        <begin position="83"/>
        <end position="105"/>
    </location>
</feature>
<feature type="transmembrane region" description="Helical" evidence="1">
    <location>
        <begin position="111"/>
        <end position="129"/>
    </location>
</feature>
<dbReference type="Pfam" id="PF22765">
    <property type="entry name" value="DUF7010"/>
    <property type="match status" value="1"/>
</dbReference>